<dbReference type="InterPro" id="IPR000568">
    <property type="entry name" value="ATP_synth_F0_asu"/>
</dbReference>
<dbReference type="AlphaFoldDB" id="C0Q8V6"/>
<dbReference type="GO" id="GO:0045259">
    <property type="term" value="C:proton-transporting ATP synthase complex"/>
    <property type="evidence" value="ECO:0007669"/>
    <property type="project" value="UniProtKB-KW"/>
</dbReference>
<keyword evidence="7 12" id="KW-0375">Hydrogen ion transport</keyword>
<evidence type="ECO:0000256" key="8">
    <source>
        <dbReference type="ARBA" id="ARBA00022989"/>
    </source>
</evidence>
<feature type="transmembrane region" description="Helical" evidence="12">
    <location>
        <begin position="165"/>
        <end position="187"/>
    </location>
</feature>
<feature type="transmembrane region" description="Helical" evidence="12">
    <location>
        <begin position="193"/>
        <end position="218"/>
    </location>
</feature>
<dbReference type="HAMAP" id="MF_01393">
    <property type="entry name" value="ATP_synth_a_bact"/>
    <property type="match status" value="1"/>
</dbReference>
<dbReference type="Proteomes" id="UP000000442">
    <property type="component" value="Chromosome"/>
</dbReference>
<dbReference type="GO" id="GO:0042777">
    <property type="term" value="P:proton motive force-driven plasma membrane ATP synthesis"/>
    <property type="evidence" value="ECO:0007669"/>
    <property type="project" value="TreeGrafter"/>
</dbReference>
<keyword evidence="12" id="KW-0997">Cell inner membrane</keyword>
<keyword evidence="10 12" id="KW-0472">Membrane</keyword>
<dbReference type="GO" id="GO:0005886">
    <property type="term" value="C:plasma membrane"/>
    <property type="evidence" value="ECO:0007669"/>
    <property type="project" value="UniProtKB-SubCell"/>
</dbReference>
<dbReference type="InterPro" id="IPR023011">
    <property type="entry name" value="ATP_synth_F0_asu_AS"/>
</dbReference>
<evidence type="ECO:0000256" key="3">
    <source>
        <dbReference type="ARBA" id="ARBA00022448"/>
    </source>
</evidence>
<comment type="similarity">
    <text evidence="2 12 13">Belongs to the ATPase A chain family.</text>
</comment>
<dbReference type="InterPro" id="IPR045082">
    <property type="entry name" value="ATP_syn_F0_a_bact/chloroplast"/>
</dbReference>
<feature type="transmembrane region" description="Helical" evidence="12">
    <location>
        <begin position="78"/>
        <end position="102"/>
    </location>
</feature>
<proteinExistence type="inferred from homology"/>
<evidence type="ECO:0000256" key="12">
    <source>
        <dbReference type="HAMAP-Rule" id="MF_01393"/>
    </source>
</evidence>
<comment type="subunit">
    <text evidence="12">F-type ATPases have 2 components, CF(1) - the catalytic core - and CF(0) - the membrane proton channel. CF(1) has five subunits: alpha(3), beta(3), gamma(1), delta(1), epsilon(1). CF(0) has three main subunits: a(1), b(2) and c(9-12). The alpha and beta chains form an alternating ring which encloses part of the gamma chain. CF(1) is attached to CF(0) by a central stalk formed by the gamma and epsilon chains, while a peripheral stalk is formed by the delta and b chains.</text>
</comment>
<evidence type="ECO:0000313" key="14">
    <source>
        <dbReference type="EMBL" id="ACN14446.1"/>
    </source>
</evidence>
<dbReference type="GO" id="GO:0016787">
    <property type="term" value="F:hydrolase activity"/>
    <property type="evidence" value="ECO:0007669"/>
    <property type="project" value="UniProtKB-KW"/>
</dbReference>
<comment type="subcellular location">
    <subcellularLocation>
        <location evidence="12">Cell inner membrane</location>
        <topology evidence="12">Multi-pass membrane protein</topology>
    </subcellularLocation>
    <subcellularLocation>
        <location evidence="13">Cell membrane</location>
        <topology evidence="13">Multi-pass membrane protein</topology>
    </subcellularLocation>
    <subcellularLocation>
        <location evidence="1">Membrane</location>
        <topology evidence="1">Multi-pass membrane protein</topology>
    </subcellularLocation>
</comment>
<evidence type="ECO:0000256" key="11">
    <source>
        <dbReference type="ARBA" id="ARBA00023310"/>
    </source>
</evidence>
<evidence type="ECO:0000256" key="10">
    <source>
        <dbReference type="ARBA" id="ARBA00023136"/>
    </source>
</evidence>
<keyword evidence="9 12" id="KW-0406">Ion transport</keyword>
<dbReference type="PANTHER" id="PTHR42823">
    <property type="entry name" value="ATP SYNTHASE SUBUNIT A, CHLOROPLASTIC"/>
    <property type="match status" value="1"/>
</dbReference>
<dbReference type="NCBIfam" id="NF004481">
    <property type="entry name" value="PRK05815.2-3"/>
    <property type="match status" value="1"/>
</dbReference>
<dbReference type="SUPFAM" id="SSF81336">
    <property type="entry name" value="F1F0 ATP synthase subunit A"/>
    <property type="match status" value="1"/>
</dbReference>
<evidence type="ECO:0000256" key="13">
    <source>
        <dbReference type="RuleBase" id="RU000483"/>
    </source>
</evidence>
<dbReference type="PROSITE" id="PS00449">
    <property type="entry name" value="ATPASE_A"/>
    <property type="match status" value="1"/>
</dbReference>
<keyword evidence="14" id="KW-0378">Hydrolase</keyword>
<dbReference type="STRING" id="177437.HRM2_13350"/>
<dbReference type="InterPro" id="IPR017692">
    <property type="entry name" value="Alt_ATP_synth_F0_Asu"/>
</dbReference>
<evidence type="ECO:0000256" key="4">
    <source>
        <dbReference type="ARBA" id="ARBA00022475"/>
    </source>
</evidence>
<accession>C0Q8V6</accession>
<gene>
    <name evidence="12" type="primary">atpB</name>
    <name evidence="14" type="synonym">atpB1</name>
    <name evidence="14" type="ordered locus">HRM2_13350</name>
</gene>
<evidence type="ECO:0000256" key="5">
    <source>
        <dbReference type="ARBA" id="ARBA00022547"/>
    </source>
</evidence>
<keyword evidence="6 12" id="KW-0812">Transmembrane</keyword>
<keyword evidence="8 12" id="KW-1133">Transmembrane helix</keyword>
<keyword evidence="11 12" id="KW-0066">ATP synthesis</keyword>
<dbReference type="Pfam" id="PF00119">
    <property type="entry name" value="ATP-synt_A"/>
    <property type="match status" value="1"/>
</dbReference>
<dbReference type="EMBL" id="CP001087">
    <property type="protein sequence ID" value="ACN14446.1"/>
    <property type="molecule type" value="Genomic_DNA"/>
</dbReference>
<name>C0Q8V6_DESAH</name>
<comment type="function">
    <text evidence="12 13">Key component of the proton channel; it plays a direct role in the translocation of protons across the membrane.</text>
</comment>
<feature type="transmembrane region" description="Helical" evidence="12">
    <location>
        <begin position="108"/>
        <end position="127"/>
    </location>
</feature>
<dbReference type="HOGENOM" id="CLU_041018_2_5_7"/>
<dbReference type="InterPro" id="IPR035908">
    <property type="entry name" value="F0_ATP_A_sf"/>
</dbReference>
<evidence type="ECO:0000256" key="7">
    <source>
        <dbReference type="ARBA" id="ARBA00022781"/>
    </source>
</evidence>
<dbReference type="eggNOG" id="COG0356">
    <property type="taxonomic scope" value="Bacteria"/>
</dbReference>
<dbReference type="Gene3D" id="1.20.120.220">
    <property type="entry name" value="ATP synthase, F0 complex, subunit A"/>
    <property type="match status" value="1"/>
</dbReference>
<organism evidence="14 15">
    <name type="scientific">Desulforapulum autotrophicum (strain ATCC 43914 / DSM 3382 / VKM B-1955 / HRM2)</name>
    <name type="common">Desulfobacterium autotrophicum</name>
    <dbReference type="NCBI Taxonomy" id="177437"/>
    <lineage>
        <taxon>Bacteria</taxon>
        <taxon>Pseudomonadati</taxon>
        <taxon>Thermodesulfobacteriota</taxon>
        <taxon>Desulfobacteria</taxon>
        <taxon>Desulfobacterales</taxon>
        <taxon>Desulfobacteraceae</taxon>
        <taxon>Desulforapulum</taxon>
    </lineage>
</organism>
<dbReference type="PRINTS" id="PR00123">
    <property type="entry name" value="ATPASEA"/>
</dbReference>
<feature type="transmembrane region" description="Helical" evidence="12">
    <location>
        <begin position="15"/>
        <end position="36"/>
    </location>
</feature>
<dbReference type="GO" id="GO:0046933">
    <property type="term" value="F:proton-transporting ATP synthase activity, rotational mechanism"/>
    <property type="evidence" value="ECO:0007669"/>
    <property type="project" value="UniProtKB-UniRule"/>
</dbReference>
<dbReference type="NCBIfam" id="TIGR01131">
    <property type="entry name" value="ATP_synt_6_or_A"/>
    <property type="match status" value="1"/>
</dbReference>
<evidence type="ECO:0000256" key="9">
    <source>
        <dbReference type="ARBA" id="ARBA00023065"/>
    </source>
</evidence>
<evidence type="ECO:0000256" key="6">
    <source>
        <dbReference type="ARBA" id="ARBA00022692"/>
    </source>
</evidence>
<keyword evidence="5 12" id="KW-0138">CF(0)</keyword>
<dbReference type="PANTHER" id="PTHR42823:SF3">
    <property type="entry name" value="ATP SYNTHASE SUBUNIT A, CHLOROPLASTIC"/>
    <property type="match status" value="1"/>
</dbReference>
<dbReference type="CDD" id="cd00310">
    <property type="entry name" value="ATP-synt_Fo_a_6"/>
    <property type="match status" value="1"/>
</dbReference>
<keyword evidence="15" id="KW-1185">Reference proteome</keyword>
<dbReference type="KEGG" id="dat:HRM2_13350"/>
<evidence type="ECO:0000313" key="15">
    <source>
        <dbReference type="Proteomes" id="UP000000442"/>
    </source>
</evidence>
<keyword evidence="3 12" id="KW-0813">Transport</keyword>
<evidence type="ECO:0000256" key="2">
    <source>
        <dbReference type="ARBA" id="ARBA00006810"/>
    </source>
</evidence>
<evidence type="ECO:0000256" key="1">
    <source>
        <dbReference type="ARBA" id="ARBA00004141"/>
    </source>
</evidence>
<dbReference type="RefSeq" id="WP_015903233.1">
    <property type="nucleotide sequence ID" value="NC_012108.1"/>
</dbReference>
<sequence>MIYSPDQIILFEWGWLRINATLAGTWVIMVLIVVFCRRITRNLTSNTTLSKGQNLVEVIVEAMGDHIREITLERPEPFLPFVGTLFIFILCSNLLSVVPFFIPPTGSLSTTTALALCVFVAVPVFGLSNQSLKSYLGQYLKPSPIMLPFNIMGEITRTFALAMRLYGNVMSGTVITFVLLIVTPLFFPVVMQGLGLLTGTIQAYIFSLLALVYIASALQNDKTKALKPKPKDRRTNHG</sequence>
<dbReference type="OrthoDB" id="9789241at2"/>
<reference evidence="14 15" key="1">
    <citation type="journal article" date="2009" name="Environ. Microbiol.">
        <title>Genome sequence of Desulfobacterium autotrophicum HRM2, a marine sulfate reducer oxidizing organic carbon completely to carbon dioxide.</title>
        <authorList>
            <person name="Strittmatter A.W."/>
            <person name="Liesegang H."/>
            <person name="Rabus R."/>
            <person name="Decker I."/>
            <person name="Amann J."/>
            <person name="Andres S."/>
            <person name="Henne A."/>
            <person name="Fricke W.F."/>
            <person name="Martinez-Arias R."/>
            <person name="Bartels D."/>
            <person name="Goesmann A."/>
            <person name="Krause L."/>
            <person name="Puehler A."/>
            <person name="Klenk H.P."/>
            <person name="Richter M."/>
            <person name="Schuler M."/>
            <person name="Gloeckner F.O."/>
            <person name="Meyerdierks A."/>
            <person name="Gottschalk G."/>
            <person name="Amann R."/>
        </authorList>
    </citation>
    <scope>NUCLEOTIDE SEQUENCE [LARGE SCALE GENOMIC DNA]</scope>
    <source>
        <strain evidence="15">ATCC 43914 / DSM 3382 / HRM2</strain>
    </source>
</reference>
<dbReference type="NCBIfam" id="TIGR03306">
    <property type="entry name" value="altF1_A"/>
    <property type="match status" value="1"/>
</dbReference>
<keyword evidence="4 12" id="KW-1003">Cell membrane</keyword>
<protein>
    <recommendedName>
        <fullName evidence="12 13">ATP synthase subunit a</fullName>
    </recommendedName>
    <alternativeName>
        <fullName evidence="12">ATP synthase F0 sector subunit a</fullName>
    </alternativeName>
    <alternativeName>
        <fullName evidence="12">F-ATPase subunit 6</fullName>
    </alternativeName>
</protein>